<sequence length="512" mass="59768">MIKVLIVEDKPPILWSIKQKVQNFSSDILITGEAFNGIEALESIKENQPDIIITDIRMPIMDGLEMITEVLKMDINVKFIIISGHDEFEYARQAMKLGVNEYLLKPVDQNELDKILHKLTSDIYRQKNTNRQKLIYDMLNKDIPSKIFSYYFNVYNRYYLVLFCGGSYSHYPLNYSHPHNFFVSEEELQHLTKGILHPSIFFWPIATSKLNEMIGIFCVPENISFDPQKTVQLLFNELDKQDFPITVLLSKTITKLEDISKTASSLSKSLRKNTLFGYSSIILEEQAPTSFCTDKVTDIEHNLILSYKKKDRTTFIDELSKFIDSSSNLHYTQTRLESRLKKILGIMVDSSKDLHMDNYQLDIEEIVMFNDNYCKLHTNLDNYFNSFFENQMKQSTNKAIHEIVEQIETYIKKHYSEQITINDISTMFSVDPCYLSKSFKQYKKISPMNYLTQTRIDVAKDLMKKDPSMKLKEIAEIVGYSNQYYFSRIFKSVTNLSPSAFKDNLIKEQSVN</sequence>
<dbReference type="SUPFAM" id="SSF52172">
    <property type="entry name" value="CheY-like"/>
    <property type="match status" value="1"/>
</dbReference>
<dbReference type="CDD" id="cd17536">
    <property type="entry name" value="REC_YesN-like"/>
    <property type="match status" value="1"/>
</dbReference>
<evidence type="ECO:0000256" key="4">
    <source>
        <dbReference type="ARBA" id="ARBA00022553"/>
    </source>
</evidence>
<keyword evidence="8" id="KW-0804">Transcription</keyword>
<dbReference type="InterPro" id="IPR009057">
    <property type="entry name" value="Homeodomain-like_sf"/>
</dbReference>
<dbReference type="PROSITE" id="PS00041">
    <property type="entry name" value="HTH_ARAC_FAMILY_1"/>
    <property type="match status" value="1"/>
</dbReference>
<dbReference type="Gene3D" id="1.10.10.60">
    <property type="entry name" value="Homeodomain-like"/>
    <property type="match status" value="2"/>
</dbReference>
<keyword evidence="5" id="KW-0902">Two-component regulatory system</keyword>
<dbReference type="InterPro" id="IPR051552">
    <property type="entry name" value="HptR"/>
</dbReference>
<proteinExistence type="predicted"/>
<dbReference type="InterPro" id="IPR018062">
    <property type="entry name" value="HTH_AraC-typ_CS"/>
</dbReference>
<dbReference type="EMBL" id="CP058561">
    <property type="protein sequence ID" value="QUH30835.1"/>
    <property type="molecule type" value="Genomic_DNA"/>
</dbReference>
<dbReference type="Gene3D" id="3.40.50.2300">
    <property type="match status" value="1"/>
</dbReference>
<protein>
    <recommendedName>
        <fullName evidence="2">Stage 0 sporulation protein A homolog</fullName>
    </recommendedName>
</protein>
<comment type="function">
    <text evidence="9">May play the central regulatory role in sporulation. It may be an element of the effector pathway responsible for the activation of sporulation genes in response to nutritional stress. Spo0A may act in concert with spo0H (a sigma factor) to control the expression of some genes that are critical to the sporulation process.</text>
</comment>
<feature type="modified residue" description="4-aspartylphosphate" evidence="10">
    <location>
        <position position="55"/>
    </location>
</feature>
<dbReference type="SMART" id="SM00342">
    <property type="entry name" value="HTH_ARAC"/>
    <property type="match status" value="1"/>
</dbReference>
<evidence type="ECO:0000256" key="2">
    <source>
        <dbReference type="ARBA" id="ARBA00018672"/>
    </source>
</evidence>
<name>A0A8J8SDT1_9FIRM</name>
<feature type="domain" description="HTH araC/xylS-type" evidence="11">
    <location>
        <begin position="405"/>
        <end position="504"/>
    </location>
</feature>
<evidence type="ECO:0000256" key="1">
    <source>
        <dbReference type="ARBA" id="ARBA00004496"/>
    </source>
</evidence>
<dbReference type="PANTHER" id="PTHR42713:SF3">
    <property type="entry name" value="TRANSCRIPTIONAL REGULATORY PROTEIN HPTR"/>
    <property type="match status" value="1"/>
</dbReference>
<evidence type="ECO:0000313" key="13">
    <source>
        <dbReference type="EMBL" id="QUH30835.1"/>
    </source>
</evidence>
<dbReference type="GO" id="GO:0043565">
    <property type="term" value="F:sequence-specific DNA binding"/>
    <property type="evidence" value="ECO:0007669"/>
    <property type="project" value="InterPro"/>
</dbReference>
<keyword evidence="7" id="KW-0238">DNA-binding</keyword>
<evidence type="ECO:0000256" key="8">
    <source>
        <dbReference type="ARBA" id="ARBA00023163"/>
    </source>
</evidence>
<evidence type="ECO:0000256" key="9">
    <source>
        <dbReference type="ARBA" id="ARBA00024867"/>
    </source>
</evidence>
<dbReference type="RefSeq" id="WP_212690950.1">
    <property type="nucleotide sequence ID" value="NZ_CP058561.1"/>
</dbReference>
<dbReference type="AlphaFoldDB" id="A0A8J8SDT1"/>
<dbReference type="PROSITE" id="PS01124">
    <property type="entry name" value="HTH_ARAC_FAMILY_2"/>
    <property type="match status" value="1"/>
</dbReference>
<dbReference type="KEGG" id="vgu:HYG85_18690"/>
<feature type="domain" description="Response regulatory" evidence="12">
    <location>
        <begin position="3"/>
        <end position="120"/>
    </location>
</feature>
<dbReference type="GO" id="GO:0000160">
    <property type="term" value="P:phosphorelay signal transduction system"/>
    <property type="evidence" value="ECO:0007669"/>
    <property type="project" value="UniProtKB-KW"/>
</dbReference>
<dbReference type="InterPro" id="IPR018060">
    <property type="entry name" value="HTH_AraC"/>
</dbReference>
<dbReference type="PANTHER" id="PTHR42713">
    <property type="entry name" value="HISTIDINE KINASE-RELATED"/>
    <property type="match status" value="1"/>
</dbReference>
<evidence type="ECO:0000256" key="10">
    <source>
        <dbReference type="PROSITE-ProRule" id="PRU00169"/>
    </source>
</evidence>
<evidence type="ECO:0000259" key="12">
    <source>
        <dbReference type="PROSITE" id="PS50110"/>
    </source>
</evidence>
<keyword evidence="4 10" id="KW-0597">Phosphoprotein</keyword>
<evidence type="ECO:0000313" key="14">
    <source>
        <dbReference type="Proteomes" id="UP000677305"/>
    </source>
</evidence>
<evidence type="ECO:0000256" key="7">
    <source>
        <dbReference type="ARBA" id="ARBA00023125"/>
    </source>
</evidence>
<organism evidence="13 14">
    <name type="scientific">Vallitalea guaymasensis</name>
    <dbReference type="NCBI Taxonomy" id="1185412"/>
    <lineage>
        <taxon>Bacteria</taxon>
        <taxon>Bacillati</taxon>
        <taxon>Bacillota</taxon>
        <taxon>Clostridia</taxon>
        <taxon>Lachnospirales</taxon>
        <taxon>Vallitaleaceae</taxon>
        <taxon>Vallitalea</taxon>
    </lineage>
</organism>
<evidence type="ECO:0000256" key="6">
    <source>
        <dbReference type="ARBA" id="ARBA00023015"/>
    </source>
</evidence>
<dbReference type="Pfam" id="PF00072">
    <property type="entry name" value="Response_reg"/>
    <property type="match status" value="1"/>
</dbReference>
<gene>
    <name evidence="13" type="ORF">HYG85_18690</name>
</gene>
<accession>A0A8J8SDT1</accession>
<dbReference type="InterPro" id="IPR011006">
    <property type="entry name" value="CheY-like_superfamily"/>
</dbReference>
<evidence type="ECO:0000259" key="11">
    <source>
        <dbReference type="PROSITE" id="PS01124"/>
    </source>
</evidence>
<evidence type="ECO:0000256" key="3">
    <source>
        <dbReference type="ARBA" id="ARBA00022490"/>
    </source>
</evidence>
<dbReference type="PROSITE" id="PS50110">
    <property type="entry name" value="RESPONSE_REGULATORY"/>
    <property type="match status" value="1"/>
</dbReference>
<dbReference type="GO" id="GO:0005737">
    <property type="term" value="C:cytoplasm"/>
    <property type="evidence" value="ECO:0007669"/>
    <property type="project" value="UniProtKB-SubCell"/>
</dbReference>
<dbReference type="Pfam" id="PF12833">
    <property type="entry name" value="HTH_18"/>
    <property type="match status" value="1"/>
</dbReference>
<keyword evidence="14" id="KW-1185">Reference proteome</keyword>
<dbReference type="GO" id="GO:0003700">
    <property type="term" value="F:DNA-binding transcription factor activity"/>
    <property type="evidence" value="ECO:0007669"/>
    <property type="project" value="InterPro"/>
</dbReference>
<keyword evidence="3" id="KW-0963">Cytoplasm</keyword>
<comment type="subcellular location">
    <subcellularLocation>
        <location evidence="1">Cytoplasm</location>
    </subcellularLocation>
</comment>
<evidence type="ECO:0000256" key="5">
    <source>
        <dbReference type="ARBA" id="ARBA00023012"/>
    </source>
</evidence>
<dbReference type="Proteomes" id="UP000677305">
    <property type="component" value="Chromosome"/>
</dbReference>
<reference evidence="13 14" key="1">
    <citation type="submission" date="2020-07" db="EMBL/GenBank/DDBJ databases">
        <title>Vallitalea guaymasensis genome.</title>
        <authorList>
            <person name="Postec A."/>
        </authorList>
    </citation>
    <scope>NUCLEOTIDE SEQUENCE [LARGE SCALE GENOMIC DNA]</scope>
    <source>
        <strain evidence="13 14">Ra1766G1</strain>
    </source>
</reference>
<dbReference type="SMART" id="SM00448">
    <property type="entry name" value="REC"/>
    <property type="match status" value="1"/>
</dbReference>
<keyword evidence="6" id="KW-0805">Transcription regulation</keyword>
<dbReference type="SUPFAM" id="SSF46689">
    <property type="entry name" value="Homeodomain-like"/>
    <property type="match status" value="2"/>
</dbReference>
<dbReference type="InterPro" id="IPR001789">
    <property type="entry name" value="Sig_transdc_resp-reg_receiver"/>
</dbReference>